<protein>
    <submittedName>
        <fullName evidence="3">Tandem-95 repeat protein</fullName>
    </submittedName>
</protein>
<dbReference type="InterPro" id="IPR038081">
    <property type="entry name" value="CalX-like_sf"/>
</dbReference>
<dbReference type="RefSeq" id="WP_319835051.1">
    <property type="nucleotide sequence ID" value="NZ_JAXAFO010000002.1"/>
</dbReference>
<evidence type="ECO:0000313" key="3">
    <source>
        <dbReference type="EMBL" id="MDX6848193.1"/>
    </source>
</evidence>
<feature type="domain" description="Cadherin" evidence="1">
    <location>
        <begin position="104"/>
        <end position="219"/>
    </location>
</feature>
<dbReference type="InterPro" id="IPR037524">
    <property type="entry name" value="PA14/GLEYA"/>
</dbReference>
<dbReference type="Pfam" id="PF00028">
    <property type="entry name" value="Cadherin"/>
    <property type="match status" value="1"/>
</dbReference>
<gene>
    <name evidence="3" type="ORF">SCD92_02405</name>
</gene>
<evidence type="ECO:0000259" key="2">
    <source>
        <dbReference type="PROSITE" id="PS51820"/>
    </source>
</evidence>
<dbReference type="Gene3D" id="2.60.40.2030">
    <property type="match status" value="1"/>
</dbReference>
<dbReference type="Gene3D" id="2.60.40.60">
    <property type="entry name" value="Cadherins"/>
    <property type="match status" value="1"/>
</dbReference>
<dbReference type="SUPFAM" id="SSF56988">
    <property type="entry name" value="Anthrax protective antigen"/>
    <property type="match status" value="1"/>
</dbReference>
<dbReference type="Proteomes" id="UP001273505">
    <property type="component" value="Unassembled WGS sequence"/>
</dbReference>
<dbReference type="InterPro" id="IPR019960">
    <property type="entry name" value="T1SS_VCA0849"/>
</dbReference>
<dbReference type="InterPro" id="IPR001343">
    <property type="entry name" value="Hemolysn_Ca-bd"/>
</dbReference>
<dbReference type="NCBIfam" id="NF012211">
    <property type="entry name" value="tand_rpt_95"/>
    <property type="match status" value="4"/>
</dbReference>
<feature type="domain" description="Cadherin" evidence="1">
    <location>
        <begin position="821"/>
        <end position="932"/>
    </location>
</feature>
<keyword evidence="4" id="KW-1185">Reference proteome</keyword>
<dbReference type="InterPro" id="IPR041690">
    <property type="entry name" value="Cadherin_5"/>
</dbReference>
<dbReference type="InterPro" id="IPR015919">
    <property type="entry name" value="Cadherin-like_sf"/>
</dbReference>
<dbReference type="InterPro" id="IPR011658">
    <property type="entry name" value="PA14_dom"/>
</dbReference>
<dbReference type="Pfam" id="PF07691">
    <property type="entry name" value="PA14"/>
    <property type="match status" value="1"/>
</dbReference>
<sequence length="1886" mass="193979">MNAETFAFSIAGSGTNPATSGTDFNGTLTFSAGVTDNGNGTITVDAGVSSFTVTVASTEDSDVENDETYTLTVDGEAATGTITDDDTVPEFLSGSDVSGSAPNVDSYDFASLPEGSTAGTTVGTVVAEDLDGGTLSYRFSNGTQTDGVFTINASSGEITLNQDIDDPDLGEFNLNVVVSDDGFVTIGDTASVAINLVNSNDDPDAVDDDLTTAEDTPITLTAADIVETNDTDLDGDNLVIIGVSNPVNGTVVLNNGIVTFTPTENFVGDATFEYTISDNNGGTDSATVTIAVTPVNDAPTTTNGSVETDEDVPYVFSLSDFSFDDVDDGDSIASVTIETVPGEGVLQFFDGSNWAAVSAGQVVSQSDIADDNLRYEPLADAPTGADSGTGNGSFTYSVSDGSESSNIATMTVSVNAVADDPNLTLADAGIDVSNEANFDLPTGNGLVLDRFNNVPTVDTTIAADADVLESALSGLTPDSTQVVSELGDGTTSGDSENIPLDGAVRLTGLIYLEPGDYEVEGYQDDTLHIEIGGNILWSAGYNTWGSYTSDTLTVTESGYYTFELYAYNGANSEEGWVSALIATDGGSAQTLDNYSLFTDIQAVTDAGGQYSTYSDNGGDGGYYPVRLNEGLEDTPIQLQDISASLNDLDGSESLAVVISQIPAGSVLSDGSNDFTATSGATSVDVTGWDLTSLTITAPSGYFGSFDLTVSAIATESSNGDQATVDEDFTVVVLPAPDVLVPDAEDDTYTVAEDDVLTGNVSTNDTQSVDAPNVYTVEAGDGPANGVVTMNTDGTFTYTPNSDFNGSDSFIYTVTDSNGDSDTATAGITVTPTSPAIDAVDDSVIINGGSSFTGSVAGNDLLGETPSNFTIATNVSSGTLVLNNDGSYTYTPTTNFSGSDSFTYTIVDADGQNDTATVNITVVELNDNAGTVFEEALPSGSNSASNAEVTSGNLLSDDQSLPSNLSLAVSIPAGSVDNSVAGQSTITTAEGNVLVVNTDNTSAGFGDYTYTLVNQLNHLLAENDFASGTDGWTGSGVSNNTGSLQIDRDSIATQTFNFDDTLGGQQVTLSFTLNVSGGWDTSGGSQDYFSVSDNSGVIYSASPADGSTSIVSVPVTLDANGDVTLQLNVNTTADAEVATIDDLTIMAPQLTDTFTYTLTDGTGYSGSANLNVAVVDDLGDTPRDYDESIEINENQDIGVGLFNLLDNASPESGATVSSVNGISIVSGGQNITNQFVIIENATASEPGNYQLAHIDGYRVGDLIVNSDGSVSFTNTSEHVFDFLAAGESATINIDYTVAVNGTDLDESSNAQIEISGVNDAPVAVDDSGLVEGAFSSQFWIYEEGAGNPNLETIAQVFNYANNNTPDAVFTTTELNYGEAGGDLGANGNLASWIGDDADSLVWQTASGTQERTAEDSIVRFNGVFNVTTSGVHTFNVTHDDGFIILVDGEAVMLADFITPPSERSATVTLSAGTHNVEIYYWDQGGQYVFDAELDDPSGNNIWVPGNIAYTAGGIEATQNTDVTVNVLANDWDIDGSNTLSVQSVGTPGNGSAVDNGNGTITYTPAENFVGLDSFQYTIVDSNGATSSATVTIDVQALDVLPVLDLDGNDSTATGNDFETSVLPGESTAVADTDLLLSNESELQGAIFTLTNPADGDSLSIDASVLVGTNITVTEFAADGTFVLSGNASVADYQAAISQVVYNAGDGTDSSDRVIEITVEDASGTSNTASATVNYSSAPAAAPASAFAASTDNVVEGTSGDDVLEATAATDTLSGLAGADTFAWSLGDEGTAGTPASDTVSDFNLSEGDVLALGDLLQGENSGNLTEYLHFETTTDATIVHISSTGSFDGSNYTSATDQTITLEGVSLSGSDTEIINQLLTGNHLDVE</sequence>
<dbReference type="Gene3D" id="2.60.40.3440">
    <property type="match status" value="2"/>
</dbReference>
<comment type="caution">
    <text evidence="3">The sequence shown here is derived from an EMBL/GenBank/DDBJ whole genome shotgun (WGS) entry which is preliminary data.</text>
</comment>
<dbReference type="PRINTS" id="PR00205">
    <property type="entry name" value="CADHERIN"/>
</dbReference>
<dbReference type="PROSITE" id="PS50268">
    <property type="entry name" value="CADHERIN_2"/>
    <property type="match status" value="2"/>
</dbReference>
<dbReference type="SMART" id="SM00758">
    <property type="entry name" value="PA14"/>
    <property type="match status" value="1"/>
</dbReference>
<dbReference type="NCBIfam" id="TIGR03661">
    <property type="entry name" value="T1SS_VCA0849"/>
    <property type="match status" value="1"/>
</dbReference>
<dbReference type="Gene3D" id="2.60.120.380">
    <property type="match status" value="1"/>
</dbReference>
<dbReference type="SUPFAM" id="SSF49313">
    <property type="entry name" value="Cadherin-like"/>
    <property type="match status" value="1"/>
</dbReference>
<feature type="domain" description="PA14" evidence="2">
    <location>
        <begin position="1358"/>
        <end position="1506"/>
    </location>
</feature>
<dbReference type="Pfam" id="PF17963">
    <property type="entry name" value="Big_9"/>
    <property type="match status" value="4"/>
</dbReference>
<dbReference type="PROSITE" id="PS51820">
    <property type="entry name" value="PA14"/>
    <property type="match status" value="1"/>
</dbReference>
<dbReference type="Pfam" id="PF00353">
    <property type="entry name" value="HemolysinCabind"/>
    <property type="match status" value="1"/>
</dbReference>
<proteinExistence type="predicted"/>
<name>A0ABU4RWY5_9GAMM</name>
<organism evidence="3 4">
    <name type="scientific">Gilvimarinus gilvus</name>
    <dbReference type="NCBI Taxonomy" id="3058038"/>
    <lineage>
        <taxon>Bacteria</taxon>
        <taxon>Pseudomonadati</taxon>
        <taxon>Pseudomonadota</taxon>
        <taxon>Gammaproteobacteria</taxon>
        <taxon>Cellvibrionales</taxon>
        <taxon>Cellvibrionaceae</taxon>
        <taxon>Gilvimarinus</taxon>
    </lineage>
</organism>
<reference evidence="3 4" key="1">
    <citation type="submission" date="2023-11" db="EMBL/GenBank/DDBJ databases">
        <title>Gilvimarinus fulvus sp. nov., isolated from the surface of Kelp.</title>
        <authorList>
            <person name="Sun Y.Y."/>
            <person name="Gong Y."/>
            <person name="Du Z.J."/>
        </authorList>
    </citation>
    <scope>NUCLEOTIDE SEQUENCE [LARGE SCALE GENOMIC DNA]</scope>
    <source>
        <strain evidence="3 4">SDUM040013</strain>
    </source>
</reference>
<dbReference type="InterPro" id="IPR002126">
    <property type="entry name" value="Cadherin-like_dom"/>
</dbReference>
<dbReference type="Pfam" id="PF17892">
    <property type="entry name" value="Cadherin_5"/>
    <property type="match status" value="1"/>
</dbReference>
<dbReference type="SUPFAM" id="SSF141072">
    <property type="entry name" value="CalX-like"/>
    <property type="match status" value="1"/>
</dbReference>
<evidence type="ECO:0000313" key="4">
    <source>
        <dbReference type="Proteomes" id="UP001273505"/>
    </source>
</evidence>
<accession>A0ABU4RWY5</accession>
<evidence type="ECO:0000259" key="1">
    <source>
        <dbReference type="PROSITE" id="PS50268"/>
    </source>
</evidence>
<dbReference type="SMART" id="SM00112">
    <property type="entry name" value="CA"/>
    <property type="match status" value="1"/>
</dbReference>
<dbReference type="CDD" id="cd11304">
    <property type="entry name" value="Cadherin_repeat"/>
    <property type="match status" value="1"/>
</dbReference>
<dbReference type="Gene3D" id="2.60.40.2810">
    <property type="match status" value="2"/>
</dbReference>
<dbReference type="EMBL" id="JAXAFO010000002">
    <property type="protein sequence ID" value="MDX6848193.1"/>
    <property type="molecule type" value="Genomic_DNA"/>
</dbReference>